<comment type="caution">
    <text evidence="4">The sequence shown here is derived from an EMBL/GenBank/DDBJ whole genome shotgun (WGS) entry which is preliminary data.</text>
</comment>
<dbReference type="Pfam" id="PF13181">
    <property type="entry name" value="TPR_8"/>
    <property type="match status" value="2"/>
</dbReference>
<dbReference type="AlphaFoldDB" id="A0A6I5L3C9"/>
<name>A0A6I5L3C9_9FLAO</name>
<sequence length="757" mass="88344">MKKEANTFEKLLTDDPVPTQINYNDILHSFKIQDYRTALHKCQTINTEYPNAWFYCIEAELFITLNEYGSAVSAYHKAFAASGNDPLLDHYISLQLALCYLEQNELRQLLDTLETYFLFYPTKNTRQLSQTYLHYYLYLIALLQQNDPEKVQYIMHELESFDCTELQFLKIAVGFAQNTPGFGEIYEQYINYRPSHACKLNECFLMGINNFKDEADAKSFFENCVEDELYYTRLLYEFESIGRNDIDFTSNTSTYSILLKIKEPHSFQIKKRIRMLSPSLENIIQILGSSEIPHFHKNLDEKSTYIEIHCPTDKWFGDYGHFAQVLLWLCQYAEDIQILISEMYENWIDHFQSQDGLSSYCRYYGKDDTLESKLSTYEEIALKNCNNLELNKIISKTFETYGRVNHVNPDSVYRENHTSMERLIKALQYNPENIEALVSYGIILYSKSNYIQSKKQFETAVQIDNDLPIPHYYLGKILLLENNTALAEQSFQTLYTIQSVNIDILDLKIDAFKVLREIAFTKPETLHTTIGDIESRLSELYRLKTNLELEHTQKINNSSYAQQELKNALDQCIQKLKETPKNVSLVIELGHCHYHLNAFEKAVTAYKKALRIGTPQEFDVTLWLATSLLYEKKANEAQLLLNTALDRMESPQRKAILLGSLAWLYMEEGDKTKASMHLEKAMDLNKDYCYLWYLKAILLTKKGAHDMTLECIAKTILLDVTKRSLLQNEKELDTLKSDIRFWDLVLKPQPNDSRDKC</sequence>
<dbReference type="InterPro" id="IPR019734">
    <property type="entry name" value="TPR_rpt"/>
</dbReference>
<protein>
    <recommendedName>
        <fullName evidence="6">Tetratricopeptide repeat protein</fullName>
    </recommendedName>
</protein>
<dbReference type="Gene3D" id="1.25.40.10">
    <property type="entry name" value="Tetratricopeptide repeat domain"/>
    <property type="match status" value="4"/>
</dbReference>
<dbReference type="SUPFAM" id="SSF48452">
    <property type="entry name" value="TPR-like"/>
    <property type="match status" value="3"/>
</dbReference>
<evidence type="ECO:0000256" key="1">
    <source>
        <dbReference type="ARBA" id="ARBA00022737"/>
    </source>
</evidence>
<dbReference type="Proteomes" id="UP000468707">
    <property type="component" value="Unassembled WGS sequence"/>
</dbReference>
<evidence type="ECO:0008006" key="6">
    <source>
        <dbReference type="Google" id="ProtNLM"/>
    </source>
</evidence>
<keyword evidence="2 3" id="KW-0802">TPR repeat</keyword>
<evidence type="ECO:0000313" key="4">
    <source>
        <dbReference type="EMBL" id="NDV44638.1"/>
    </source>
</evidence>
<gene>
    <name evidence="4" type="ORF">GTK07_15015</name>
</gene>
<dbReference type="PROSITE" id="PS50005">
    <property type="entry name" value="TPR"/>
    <property type="match status" value="1"/>
</dbReference>
<keyword evidence="1" id="KW-0677">Repeat</keyword>
<dbReference type="EMBL" id="JAAAMI010000008">
    <property type="protein sequence ID" value="NDV44638.1"/>
    <property type="molecule type" value="Genomic_DNA"/>
</dbReference>
<dbReference type="PANTHER" id="PTHR44943:SF8">
    <property type="entry name" value="TPR REPEAT-CONTAINING PROTEIN MJ0263"/>
    <property type="match status" value="1"/>
</dbReference>
<dbReference type="InterPro" id="IPR011990">
    <property type="entry name" value="TPR-like_helical_dom_sf"/>
</dbReference>
<dbReference type="InterPro" id="IPR051685">
    <property type="entry name" value="Ycf3/AcsC/BcsC/TPR_MFPF"/>
</dbReference>
<dbReference type="RefSeq" id="WP_163636066.1">
    <property type="nucleotide sequence ID" value="NZ_JAAAMI010000008.1"/>
</dbReference>
<dbReference type="PANTHER" id="PTHR44943">
    <property type="entry name" value="CELLULOSE SYNTHASE OPERON PROTEIN C"/>
    <property type="match status" value="1"/>
</dbReference>
<feature type="repeat" description="TPR" evidence="3">
    <location>
        <begin position="583"/>
        <end position="616"/>
    </location>
</feature>
<dbReference type="SMART" id="SM00028">
    <property type="entry name" value="TPR"/>
    <property type="match status" value="6"/>
</dbReference>
<evidence type="ECO:0000256" key="2">
    <source>
        <dbReference type="ARBA" id="ARBA00022803"/>
    </source>
</evidence>
<organism evidence="4 5">
    <name type="scientific">Flagellimonas sediminis</name>
    <dbReference type="NCBI Taxonomy" id="2696468"/>
    <lineage>
        <taxon>Bacteria</taxon>
        <taxon>Pseudomonadati</taxon>
        <taxon>Bacteroidota</taxon>
        <taxon>Flavobacteriia</taxon>
        <taxon>Flavobacteriales</taxon>
        <taxon>Flavobacteriaceae</taxon>
        <taxon>Flagellimonas</taxon>
    </lineage>
</organism>
<accession>A0A6I5L3C9</accession>
<reference evidence="4 5" key="1">
    <citation type="submission" date="2020-01" db="EMBL/GenBank/DDBJ databases">
        <title>Muricauda sediminis sp.nov. 40Bstr401.</title>
        <authorList>
            <person name="Xue Z."/>
            <person name="Zhu S."/>
            <person name="Ren N."/>
            <person name="Chen T."/>
            <person name="Chen X."/>
            <person name="Chen J."/>
            <person name="Yang J."/>
        </authorList>
    </citation>
    <scope>NUCLEOTIDE SEQUENCE [LARGE SCALE GENOMIC DNA]</scope>
    <source>
        <strain evidence="4 5">40Bstr401</strain>
    </source>
</reference>
<proteinExistence type="predicted"/>
<evidence type="ECO:0000256" key="3">
    <source>
        <dbReference type="PROSITE-ProRule" id="PRU00339"/>
    </source>
</evidence>
<keyword evidence="5" id="KW-1185">Reference proteome</keyword>
<evidence type="ECO:0000313" key="5">
    <source>
        <dbReference type="Proteomes" id="UP000468707"/>
    </source>
</evidence>